<protein>
    <submittedName>
        <fullName evidence="1">SCP2 sterol-binding domain-containing protein</fullName>
    </submittedName>
</protein>
<reference evidence="1" key="1">
    <citation type="submission" date="2024-07" db="EMBL/GenBank/DDBJ databases">
        <title>A survey of Mimosa microsymbionts across Brazilian biomes reveals a high diversity of Paraburkholderia nodulating endemic species, but also that Cupriavidus is common as a symbiont of widespread species.</title>
        <authorList>
            <person name="Rouws L."/>
            <person name="Barauna A."/>
            <person name="Beukes C."/>
            <person name="Rouws J.R.C."/>
            <person name="De Faria S.M."/>
            <person name="Gross E."/>
            <person name="Bueno Dos Reis Junior F."/>
            <person name="Simon M.F."/>
            <person name="Maluk M."/>
            <person name="Odee D.W."/>
            <person name="Kenicer G."/>
            <person name="Young J.P.W."/>
            <person name="Reis V.M."/>
            <person name="Zilli J."/>
            <person name="James E.K."/>
        </authorList>
    </citation>
    <scope>NUCLEOTIDE SEQUENCE</scope>
    <source>
        <strain evidence="1">EG181B</strain>
    </source>
</reference>
<keyword evidence="2" id="KW-1185">Reference proteome</keyword>
<sequence>MSSPEFVEKLPAAIKPDAIAGKRMTIQLNISTPSYLTIADGTCTVQEGVAASPEITFTASDENLFKLLTGALSGPVALFTGKLKVAGNVMIAKDIGVFFDPAKLV</sequence>
<dbReference type="Proteomes" id="UP001558850">
    <property type="component" value="Unassembled WGS sequence"/>
</dbReference>
<gene>
    <name evidence="1" type="ORF">AB4Y32_30870</name>
</gene>
<evidence type="ECO:0000313" key="1">
    <source>
        <dbReference type="EMBL" id="MEX3936140.1"/>
    </source>
</evidence>
<proteinExistence type="predicted"/>
<dbReference type="EMBL" id="JBFRCH010000027">
    <property type="protein sequence ID" value="MEX3936140.1"/>
    <property type="molecule type" value="Genomic_DNA"/>
</dbReference>
<comment type="caution">
    <text evidence="1">The sequence shown here is derived from an EMBL/GenBank/DDBJ whole genome shotgun (WGS) entry which is preliminary data.</text>
</comment>
<name>A0ACC6U9I7_9BURK</name>
<evidence type="ECO:0000313" key="2">
    <source>
        <dbReference type="Proteomes" id="UP001558850"/>
    </source>
</evidence>
<organism evidence="1 2">
    <name type="scientific">Paraburkholderia phymatum</name>
    <dbReference type="NCBI Taxonomy" id="148447"/>
    <lineage>
        <taxon>Bacteria</taxon>
        <taxon>Pseudomonadati</taxon>
        <taxon>Pseudomonadota</taxon>
        <taxon>Betaproteobacteria</taxon>
        <taxon>Burkholderiales</taxon>
        <taxon>Burkholderiaceae</taxon>
        <taxon>Paraburkholderia</taxon>
    </lineage>
</organism>
<accession>A0ACC6U9I7</accession>